<comment type="caution">
    <text evidence="8">The sequence shown here is derived from an EMBL/GenBank/DDBJ whole genome shotgun (WGS) entry which is preliminary data.</text>
</comment>
<reference evidence="8" key="1">
    <citation type="submission" date="2020-05" db="EMBL/GenBank/DDBJ databases">
        <title>Chitinophaga laudate sp. nov., isolated from a tropical peat swamp.</title>
        <authorList>
            <person name="Goh C.B.S."/>
            <person name="Lee M.S."/>
            <person name="Parimannan S."/>
            <person name="Pasbakhsh P."/>
            <person name="Yule C.M."/>
            <person name="Rajandas H."/>
            <person name="Loke S."/>
            <person name="Croft L."/>
            <person name="Tan J.B.L."/>
        </authorList>
    </citation>
    <scope>NUCLEOTIDE SEQUENCE</scope>
    <source>
        <strain evidence="8">Mgbs1</strain>
    </source>
</reference>
<evidence type="ECO:0000259" key="7">
    <source>
        <dbReference type="Pfam" id="PF13087"/>
    </source>
</evidence>
<keyword evidence="2" id="KW-0547">Nucleotide-binding</keyword>
<dbReference type="GO" id="GO:0043139">
    <property type="term" value="F:5'-3' DNA helicase activity"/>
    <property type="evidence" value="ECO:0007669"/>
    <property type="project" value="TreeGrafter"/>
</dbReference>
<dbReference type="InterPro" id="IPR050534">
    <property type="entry name" value="Coronavir_polyprotein_1ab"/>
</dbReference>
<keyword evidence="3" id="KW-0378">Hydrolase</keyword>
<evidence type="ECO:0000256" key="4">
    <source>
        <dbReference type="ARBA" id="ARBA00022806"/>
    </source>
</evidence>
<dbReference type="GO" id="GO:0005524">
    <property type="term" value="F:ATP binding"/>
    <property type="evidence" value="ECO:0007669"/>
    <property type="project" value="UniProtKB-KW"/>
</dbReference>
<dbReference type="Proteomes" id="UP000281028">
    <property type="component" value="Unassembled WGS sequence"/>
</dbReference>
<dbReference type="Gene3D" id="3.40.50.300">
    <property type="entry name" value="P-loop containing nucleotide triphosphate hydrolases"/>
    <property type="match status" value="2"/>
</dbReference>
<dbReference type="Pfam" id="PF13087">
    <property type="entry name" value="AAA_12"/>
    <property type="match status" value="1"/>
</dbReference>
<dbReference type="PANTHER" id="PTHR43788:SF8">
    <property type="entry name" value="DNA-BINDING PROTEIN SMUBP-2"/>
    <property type="match status" value="1"/>
</dbReference>
<sequence>MSRPTPISHYLSILKLWRAAEAFNLPDMPEPRRSDRKVVTDLLPGDPFPWELENFAVAEEGKKWKHTLYFGGISKQEVLDSIRILVKEADAVAPEPLYGNTWLSALVLDANGSPYDKSYVRAAFPYAMKSLKQQRPFDEINEELRKAYTDFDIRFQMTPEGGRKQEEEEHAAEEGEALQDIAPVSSQALQQEVNDLKQLSENIFSIGRCIRCVSEQVGISATPEAPFLNSFYANDLHKLISWVGEGNTIPAGVADYLKAHPAIDKRLDLQEHVTMIQCINPTFQSPARWPSSPAFGLYSAQQAAVHLTLDDLRNSGGLRGVNGPPGTGKTTLLREVLADIIFRRAKRLLDGDIKSLFQRRRIPVGKSAYYDIDLRICGNDSILIASNNNNAVENISKELPLLRNIDTDHFPEAAYFPEVAAAVAEDRETWGMLSAVLGNASNCSAFTHKYWYSSGLNRTLDNISISGDSNAVMQKYEDTAVALKSLLTAYEDFKKTAATYHKGVMQQLHPELFKEKIAPARMEELRKQLTHTWGISPENLPDKGFSMLPMTDIHRITPYASPVINQLRSNIFLKSLELHACAVQVHAKYFRANLDMFFSMLSGKAGPLLSDAGTNMLWQTFFFCVPVVSTTLASVERLFRRTGVGGLGWLLLDEAGQATPQSAIGAIWRARRSIIIGDTLQIPPVVTMPEGLGKLLQDHFSVSNNDWSPVNYSAQYLADRITRVGTAVRSNGSSIWTGLPLRAHRRCDEPMFTIANEIAYDNQMVKVTRDKYVPVILGPACWIDVKTQRADGHIIPEETDVLRRLADALKLAGDKRSAFIISPFKSVADHCQAVHKKLLCGTIHTFQGKEADIVFIILGSDPARPRAREWVAQSPNMLNVALTRARKYVYIIGNKDLWSRHRYFDVLAARLPVKTAAEMLKKLPGAE</sequence>
<dbReference type="InterPro" id="IPR041679">
    <property type="entry name" value="DNA2/NAM7-like_C"/>
</dbReference>
<evidence type="ECO:0000256" key="5">
    <source>
        <dbReference type="ARBA" id="ARBA00022840"/>
    </source>
</evidence>
<dbReference type="PANTHER" id="PTHR43788">
    <property type="entry name" value="DNA2/NAM7 HELICASE FAMILY MEMBER"/>
    <property type="match status" value="1"/>
</dbReference>
<evidence type="ECO:0000256" key="1">
    <source>
        <dbReference type="ARBA" id="ARBA00007913"/>
    </source>
</evidence>
<keyword evidence="5 8" id="KW-0067">ATP-binding</keyword>
<comment type="similarity">
    <text evidence="1">Belongs to the DNA2/NAM7 helicase family.</text>
</comment>
<evidence type="ECO:0000313" key="9">
    <source>
        <dbReference type="Proteomes" id="UP000281028"/>
    </source>
</evidence>
<keyword evidence="4" id="KW-0347">Helicase</keyword>
<dbReference type="Pfam" id="PF13086">
    <property type="entry name" value="AAA_11"/>
    <property type="match status" value="1"/>
</dbReference>
<accession>A0A9Q5GR45</accession>
<dbReference type="AlphaFoldDB" id="A0A9Q5GR45"/>
<name>A0A9Q5GR45_9BACT</name>
<evidence type="ECO:0000313" key="8">
    <source>
        <dbReference type="EMBL" id="NSL87877.1"/>
    </source>
</evidence>
<dbReference type="EMBL" id="RIAR02000001">
    <property type="protein sequence ID" value="NSL87877.1"/>
    <property type="molecule type" value="Genomic_DNA"/>
</dbReference>
<dbReference type="SUPFAM" id="SSF52540">
    <property type="entry name" value="P-loop containing nucleoside triphosphate hydrolases"/>
    <property type="match status" value="1"/>
</dbReference>
<organism evidence="8 9">
    <name type="scientific">Chitinophaga solisilvae</name>
    <dbReference type="NCBI Taxonomy" id="1233460"/>
    <lineage>
        <taxon>Bacteria</taxon>
        <taxon>Pseudomonadati</taxon>
        <taxon>Bacteroidota</taxon>
        <taxon>Chitinophagia</taxon>
        <taxon>Chitinophagales</taxon>
        <taxon>Chitinophagaceae</taxon>
        <taxon>Chitinophaga</taxon>
    </lineage>
</organism>
<dbReference type="InterPro" id="IPR027417">
    <property type="entry name" value="P-loop_NTPase"/>
</dbReference>
<dbReference type="InterPro" id="IPR041677">
    <property type="entry name" value="DNA2/NAM7_AAA_11"/>
</dbReference>
<evidence type="ECO:0000259" key="6">
    <source>
        <dbReference type="Pfam" id="PF13086"/>
    </source>
</evidence>
<dbReference type="OrthoDB" id="9757917at2"/>
<keyword evidence="9" id="KW-1185">Reference proteome</keyword>
<protein>
    <submittedName>
        <fullName evidence="8">ATP-binding protein</fullName>
    </submittedName>
</protein>
<proteinExistence type="inferred from homology"/>
<gene>
    <name evidence="8" type="ORF">ECE50_013605</name>
</gene>
<dbReference type="GO" id="GO:0016787">
    <property type="term" value="F:hydrolase activity"/>
    <property type="evidence" value="ECO:0007669"/>
    <property type="project" value="UniProtKB-KW"/>
</dbReference>
<evidence type="ECO:0000256" key="2">
    <source>
        <dbReference type="ARBA" id="ARBA00022741"/>
    </source>
</evidence>
<feature type="domain" description="DNA2/NAM7 helicase-like C-terminal" evidence="7">
    <location>
        <begin position="774"/>
        <end position="895"/>
    </location>
</feature>
<evidence type="ECO:0000256" key="3">
    <source>
        <dbReference type="ARBA" id="ARBA00022801"/>
    </source>
</evidence>
<feature type="domain" description="DNA2/NAM7 helicase helicase" evidence="6">
    <location>
        <begin position="625"/>
        <end position="686"/>
    </location>
</feature>